<proteinExistence type="predicted"/>
<comment type="caution">
    <text evidence="1">The sequence shown here is derived from an EMBL/GenBank/DDBJ whole genome shotgun (WGS) entry which is preliminary data.</text>
</comment>
<dbReference type="PANTHER" id="PTHR13593:SF89">
    <property type="entry name" value="PLC-LIKE PHOSPHODIESTERASES SUPERFAMILY PROTEIN"/>
    <property type="match status" value="1"/>
</dbReference>
<organism evidence="1 2">
    <name type="scientific">Helianthus annuus</name>
    <name type="common">Common sunflower</name>
    <dbReference type="NCBI Taxonomy" id="4232"/>
    <lineage>
        <taxon>Eukaryota</taxon>
        <taxon>Viridiplantae</taxon>
        <taxon>Streptophyta</taxon>
        <taxon>Embryophyta</taxon>
        <taxon>Tracheophyta</taxon>
        <taxon>Spermatophyta</taxon>
        <taxon>Magnoliopsida</taxon>
        <taxon>eudicotyledons</taxon>
        <taxon>Gunneridae</taxon>
        <taxon>Pentapetalae</taxon>
        <taxon>asterids</taxon>
        <taxon>campanulids</taxon>
        <taxon>Asterales</taxon>
        <taxon>Asteraceae</taxon>
        <taxon>Asteroideae</taxon>
        <taxon>Heliantheae alliance</taxon>
        <taxon>Heliantheae</taxon>
        <taxon>Helianthus</taxon>
    </lineage>
</organism>
<dbReference type="Pfam" id="PF26178">
    <property type="entry name" value="PI-PLC_cat"/>
    <property type="match status" value="1"/>
</dbReference>
<dbReference type="GO" id="GO:0006629">
    <property type="term" value="P:lipid metabolic process"/>
    <property type="evidence" value="ECO:0007669"/>
    <property type="project" value="InterPro"/>
</dbReference>
<gene>
    <name evidence="1" type="ORF">HanXRQr2_Chr04g0183901</name>
</gene>
<dbReference type="AlphaFoldDB" id="A0A9K3NUA1"/>
<name>A0A9K3NUA1_HELAN</name>
<dbReference type="EMBL" id="MNCJ02000319">
    <property type="protein sequence ID" value="KAF5811658.1"/>
    <property type="molecule type" value="Genomic_DNA"/>
</dbReference>
<evidence type="ECO:0000313" key="1">
    <source>
        <dbReference type="EMBL" id="KAF5811658.1"/>
    </source>
</evidence>
<reference evidence="1" key="2">
    <citation type="submission" date="2020-06" db="EMBL/GenBank/DDBJ databases">
        <title>Helianthus annuus Genome sequencing and assembly Release 2.</title>
        <authorList>
            <person name="Gouzy J."/>
            <person name="Langlade N."/>
            <person name="Munos S."/>
        </authorList>
    </citation>
    <scope>NUCLEOTIDE SEQUENCE</scope>
    <source>
        <tissue evidence="1">Leaves</tissue>
    </source>
</reference>
<protein>
    <submittedName>
        <fullName evidence="1">PLC-like phosphodiesterase, TIM beta/alpha-barrel domain superfamily</fullName>
    </submittedName>
</protein>
<dbReference type="Gene3D" id="3.20.20.190">
    <property type="entry name" value="Phosphatidylinositol (PI) phosphodiesterase"/>
    <property type="match status" value="1"/>
</dbReference>
<dbReference type="Proteomes" id="UP000215914">
    <property type="component" value="Unassembled WGS sequence"/>
</dbReference>
<dbReference type="SUPFAM" id="SSF51695">
    <property type="entry name" value="PLC-like phosphodiesterases"/>
    <property type="match status" value="1"/>
</dbReference>
<reference evidence="1" key="1">
    <citation type="journal article" date="2017" name="Nature">
        <title>The sunflower genome provides insights into oil metabolism, flowering and Asterid evolution.</title>
        <authorList>
            <person name="Badouin H."/>
            <person name="Gouzy J."/>
            <person name="Grassa C.J."/>
            <person name="Murat F."/>
            <person name="Staton S.E."/>
            <person name="Cottret L."/>
            <person name="Lelandais-Briere C."/>
            <person name="Owens G.L."/>
            <person name="Carrere S."/>
            <person name="Mayjonade B."/>
            <person name="Legrand L."/>
            <person name="Gill N."/>
            <person name="Kane N.C."/>
            <person name="Bowers J.E."/>
            <person name="Hubner S."/>
            <person name="Bellec A."/>
            <person name="Berard A."/>
            <person name="Berges H."/>
            <person name="Blanchet N."/>
            <person name="Boniface M.C."/>
            <person name="Brunel D."/>
            <person name="Catrice O."/>
            <person name="Chaidir N."/>
            <person name="Claudel C."/>
            <person name="Donnadieu C."/>
            <person name="Faraut T."/>
            <person name="Fievet G."/>
            <person name="Helmstetter N."/>
            <person name="King M."/>
            <person name="Knapp S.J."/>
            <person name="Lai Z."/>
            <person name="Le Paslier M.C."/>
            <person name="Lippi Y."/>
            <person name="Lorenzon L."/>
            <person name="Mandel J.R."/>
            <person name="Marage G."/>
            <person name="Marchand G."/>
            <person name="Marquand E."/>
            <person name="Bret-Mestries E."/>
            <person name="Morien E."/>
            <person name="Nambeesan S."/>
            <person name="Nguyen T."/>
            <person name="Pegot-Espagnet P."/>
            <person name="Pouilly N."/>
            <person name="Raftis F."/>
            <person name="Sallet E."/>
            <person name="Schiex T."/>
            <person name="Thomas J."/>
            <person name="Vandecasteele C."/>
            <person name="Vares D."/>
            <person name="Vear F."/>
            <person name="Vautrin S."/>
            <person name="Crespi M."/>
            <person name="Mangin B."/>
            <person name="Burke J.M."/>
            <person name="Salse J."/>
            <person name="Munos S."/>
            <person name="Vincourt P."/>
            <person name="Rieseberg L.H."/>
            <person name="Langlade N.B."/>
        </authorList>
    </citation>
    <scope>NUCLEOTIDE SEQUENCE</scope>
    <source>
        <tissue evidence="1">Leaves</tissue>
    </source>
</reference>
<sequence>MLDMYDFNNDIWLCHSFGGKCYNITSYQPAINVLRDIQKFLQENPSKIVTIFIEDYVTSPRGLTKVFDATGLTKYMFPVS</sequence>
<dbReference type="PANTHER" id="PTHR13593">
    <property type="match status" value="1"/>
</dbReference>
<accession>A0A9K3NUA1</accession>
<evidence type="ECO:0000313" key="2">
    <source>
        <dbReference type="Proteomes" id="UP000215914"/>
    </source>
</evidence>
<dbReference type="InterPro" id="IPR017946">
    <property type="entry name" value="PLC-like_Pdiesterase_TIM-brl"/>
</dbReference>
<dbReference type="GO" id="GO:0008081">
    <property type="term" value="F:phosphoric diester hydrolase activity"/>
    <property type="evidence" value="ECO:0007669"/>
    <property type="project" value="InterPro"/>
</dbReference>
<dbReference type="InterPro" id="IPR051057">
    <property type="entry name" value="PI-PLC_domain"/>
</dbReference>
<keyword evidence="2" id="KW-1185">Reference proteome</keyword>
<dbReference type="Gramene" id="mRNA:HanXRQr2_Chr04g0183901">
    <property type="protein sequence ID" value="mRNA:HanXRQr2_Chr04g0183901"/>
    <property type="gene ID" value="HanXRQr2_Chr04g0183901"/>
</dbReference>